<gene>
    <name evidence="1" type="ORF">H4684_002020</name>
</gene>
<keyword evidence="2" id="KW-1185">Reference proteome</keyword>
<evidence type="ECO:0000313" key="1">
    <source>
        <dbReference type="EMBL" id="MBE1425367.1"/>
    </source>
</evidence>
<dbReference type="InterPro" id="IPR019410">
    <property type="entry name" value="Methyltransf_16"/>
</dbReference>
<proteinExistence type="predicted"/>
<dbReference type="InterPro" id="IPR029063">
    <property type="entry name" value="SAM-dependent_MTases_sf"/>
</dbReference>
<organism evidence="1 2">
    <name type="scientific">Desulfomicrobium macestii</name>
    <dbReference type="NCBI Taxonomy" id="90731"/>
    <lineage>
        <taxon>Bacteria</taxon>
        <taxon>Pseudomonadati</taxon>
        <taxon>Thermodesulfobacteriota</taxon>
        <taxon>Desulfovibrionia</taxon>
        <taxon>Desulfovibrionales</taxon>
        <taxon>Desulfomicrobiaceae</taxon>
        <taxon>Desulfomicrobium</taxon>
    </lineage>
</organism>
<dbReference type="Proteomes" id="UP000639010">
    <property type="component" value="Unassembled WGS sequence"/>
</dbReference>
<accession>A0ABR9H3T6</accession>
<protein>
    <submittedName>
        <fullName evidence="1">Nicotinamide N-methyase</fullName>
    </submittedName>
</protein>
<comment type="caution">
    <text evidence="1">The sequence shown here is derived from an EMBL/GenBank/DDBJ whole genome shotgun (WGS) entry which is preliminary data.</text>
</comment>
<dbReference type="RefSeq" id="WP_192623612.1">
    <property type="nucleotide sequence ID" value="NZ_JADBGG010000013.1"/>
</dbReference>
<name>A0ABR9H3T6_9BACT</name>
<evidence type="ECO:0000313" key="2">
    <source>
        <dbReference type="Proteomes" id="UP000639010"/>
    </source>
</evidence>
<dbReference type="CDD" id="cd02440">
    <property type="entry name" value="AdoMet_MTases"/>
    <property type="match status" value="1"/>
</dbReference>
<dbReference type="EMBL" id="JADBGG010000013">
    <property type="protein sequence ID" value="MBE1425367.1"/>
    <property type="molecule type" value="Genomic_DNA"/>
</dbReference>
<dbReference type="Gene3D" id="3.40.50.150">
    <property type="entry name" value="Vaccinia Virus protein VP39"/>
    <property type="match status" value="1"/>
</dbReference>
<dbReference type="PANTHER" id="PTHR14614">
    <property type="entry name" value="HEPATOCELLULAR CARCINOMA-ASSOCIATED ANTIGEN"/>
    <property type="match status" value="1"/>
</dbReference>
<reference evidence="1 2" key="1">
    <citation type="submission" date="2020-10" db="EMBL/GenBank/DDBJ databases">
        <title>Genomic Encyclopedia of Type Strains, Phase IV (KMG-IV): sequencing the most valuable type-strain genomes for metagenomic binning, comparative biology and taxonomic classification.</title>
        <authorList>
            <person name="Goeker M."/>
        </authorList>
    </citation>
    <scope>NUCLEOTIDE SEQUENCE [LARGE SCALE GENOMIC DNA]</scope>
    <source>
        <strain evidence="1 2">DSM 4194</strain>
    </source>
</reference>
<dbReference type="SUPFAM" id="SSF53335">
    <property type="entry name" value="S-adenosyl-L-methionine-dependent methyltransferases"/>
    <property type="match status" value="1"/>
</dbReference>
<dbReference type="Pfam" id="PF06325">
    <property type="entry name" value="PrmA"/>
    <property type="match status" value="1"/>
</dbReference>
<sequence>MTETSEPNGQLKVTAAGRTWTLERPADLESLWQSMDEDDPKAEEHIPYWVELWPATLALCGWLARQELAGHRCLDLGCGLGLSALVAANLGARVVGMDYEHGALHFAARNARINSVPSPLWVRMDWNKPGLAPASFDRIWGGDIFYEQRFFEPLENLLLCSLAPGGKVWFGDPERTVSSTVWSRFSRRGWRVRNQSREVVPFDQARMTVNVWELSRPLAI</sequence>